<protein>
    <submittedName>
        <fullName evidence="1">Uncharacterized protein</fullName>
    </submittedName>
</protein>
<keyword evidence="2" id="KW-1185">Reference proteome</keyword>
<evidence type="ECO:0000313" key="1">
    <source>
        <dbReference type="EMBL" id="CAI2380577.1"/>
    </source>
</evidence>
<accession>A0AAD1XX05</accession>
<gene>
    <name evidence="1" type="ORF">ECRASSUSDP1_LOCUS22013</name>
</gene>
<dbReference type="AlphaFoldDB" id="A0AAD1XX05"/>
<reference evidence="1" key="1">
    <citation type="submission" date="2023-07" db="EMBL/GenBank/DDBJ databases">
        <authorList>
            <consortium name="AG Swart"/>
            <person name="Singh M."/>
            <person name="Singh A."/>
            <person name="Seah K."/>
            <person name="Emmerich C."/>
        </authorList>
    </citation>
    <scope>NUCLEOTIDE SEQUENCE</scope>
    <source>
        <strain evidence="1">DP1</strain>
    </source>
</reference>
<evidence type="ECO:0000313" key="2">
    <source>
        <dbReference type="Proteomes" id="UP001295684"/>
    </source>
</evidence>
<sequence length="71" mass="8103">MPDSKSLNNIAHICNKARTCYYFQKGQPLSSLKHNRLHILPMKFLIQSKIFTTVNKSKILISASSRSLLQV</sequence>
<dbReference type="EMBL" id="CAMPGE010022537">
    <property type="protein sequence ID" value="CAI2380577.1"/>
    <property type="molecule type" value="Genomic_DNA"/>
</dbReference>
<comment type="caution">
    <text evidence="1">The sequence shown here is derived from an EMBL/GenBank/DDBJ whole genome shotgun (WGS) entry which is preliminary data.</text>
</comment>
<proteinExistence type="predicted"/>
<name>A0AAD1XX05_EUPCR</name>
<dbReference type="Proteomes" id="UP001295684">
    <property type="component" value="Unassembled WGS sequence"/>
</dbReference>
<organism evidence="1 2">
    <name type="scientific">Euplotes crassus</name>
    <dbReference type="NCBI Taxonomy" id="5936"/>
    <lineage>
        <taxon>Eukaryota</taxon>
        <taxon>Sar</taxon>
        <taxon>Alveolata</taxon>
        <taxon>Ciliophora</taxon>
        <taxon>Intramacronucleata</taxon>
        <taxon>Spirotrichea</taxon>
        <taxon>Hypotrichia</taxon>
        <taxon>Euplotida</taxon>
        <taxon>Euplotidae</taxon>
        <taxon>Moneuplotes</taxon>
    </lineage>
</organism>